<dbReference type="Gene3D" id="1.10.486.10">
    <property type="entry name" value="PCRA, domain 4"/>
    <property type="match status" value="1"/>
</dbReference>
<dbReference type="InterPro" id="IPR014151">
    <property type="entry name" value="DNA_helicase_AddA"/>
</dbReference>
<dbReference type="SUPFAM" id="SSF52980">
    <property type="entry name" value="Restriction endonuclease-like"/>
    <property type="match status" value="1"/>
</dbReference>
<dbReference type="Gene3D" id="3.40.50.300">
    <property type="entry name" value="P-loop containing nucleotide triphosphate hydrolases"/>
    <property type="match status" value="3"/>
</dbReference>
<evidence type="ECO:0000256" key="8">
    <source>
        <dbReference type="ARBA" id="ARBA00023125"/>
    </source>
</evidence>
<dbReference type="GO" id="GO:0033202">
    <property type="term" value="C:DNA helicase complex"/>
    <property type="evidence" value="ECO:0007669"/>
    <property type="project" value="TreeGrafter"/>
</dbReference>
<dbReference type="RefSeq" id="WP_008038026.1">
    <property type="nucleotide sequence ID" value="NZ_JH725147.1"/>
</dbReference>
<keyword evidence="8" id="KW-0238">DNA-binding</keyword>
<dbReference type="InterPro" id="IPR014016">
    <property type="entry name" value="UvrD-like_ATP-bd"/>
</dbReference>
<evidence type="ECO:0000256" key="6">
    <source>
        <dbReference type="ARBA" id="ARBA00022839"/>
    </source>
</evidence>
<dbReference type="GO" id="GO:0004527">
    <property type="term" value="F:exonuclease activity"/>
    <property type="evidence" value="ECO:0007669"/>
    <property type="project" value="UniProtKB-KW"/>
</dbReference>
<evidence type="ECO:0000256" key="4">
    <source>
        <dbReference type="ARBA" id="ARBA00022801"/>
    </source>
</evidence>
<evidence type="ECO:0000256" key="2">
    <source>
        <dbReference type="ARBA" id="ARBA00022741"/>
    </source>
</evidence>
<feature type="domain" description="UvrD-like helicase ATP-binding" evidence="16">
    <location>
        <begin position="7"/>
        <end position="491"/>
    </location>
</feature>
<dbReference type="PATRIC" id="fig|1094558.3.peg.494"/>
<dbReference type="SUPFAM" id="SSF52540">
    <property type="entry name" value="P-loop containing nucleoside triphosphate hydrolases"/>
    <property type="match status" value="1"/>
</dbReference>
<dbReference type="InterPro" id="IPR011335">
    <property type="entry name" value="Restrct_endonuc-II-like"/>
</dbReference>
<keyword evidence="6" id="KW-0269">Exonuclease</keyword>
<dbReference type="PANTHER" id="PTHR11070:SF2">
    <property type="entry name" value="ATP-DEPENDENT DNA HELICASE SRS2"/>
    <property type="match status" value="1"/>
</dbReference>
<evidence type="ECO:0000313" key="19">
    <source>
        <dbReference type="Proteomes" id="UP000008952"/>
    </source>
</evidence>
<dbReference type="AlphaFoldDB" id="J0ZR04"/>
<keyword evidence="9" id="KW-0234">DNA repair</keyword>
<evidence type="ECO:0000256" key="5">
    <source>
        <dbReference type="ARBA" id="ARBA00022806"/>
    </source>
</evidence>
<dbReference type="OrthoDB" id="9810135at2"/>
<dbReference type="GO" id="GO:0005829">
    <property type="term" value="C:cytosol"/>
    <property type="evidence" value="ECO:0007669"/>
    <property type="project" value="TreeGrafter"/>
</dbReference>
<comment type="catalytic activity">
    <reaction evidence="14">
        <text>ATP + H2O = ADP + phosphate + H(+)</text>
        <dbReference type="Rhea" id="RHEA:13065"/>
        <dbReference type="ChEBI" id="CHEBI:15377"/>
        <dbReference type="ChEBI" id="CHEBI:15378"/>
        <dbReference type="ChEBI" id="CHEBI:30616"/>
        <dbReference type="ChEBI" id="CHEBI:43474"/>
        <dbReference type="ChEBI" id="CHEBI:456216"/>
        <dbReference type="EC" id="5.6.2.4"/>
    </reaction>
</comment>
<keyword evidence="4 15" id="KW-0378">Hydrolase</keyword>
<dbReference type="Pfam" id="PF00580">
    <property type="entry name" value="UvrD-helicase"/>
    <property type="match status" value="1"/>
</dbReference>
<proteinExistence type="predicted"/>
<dbReference type="Pfam" id="PF13361">
    <property type="entry name" value="UvrD_C"/>
    <property type="match status" value="1"/>
</dbReference>
<dbReference type="InterPro" id="IPR011604">
    <property type="entry name" value="PDDEXK-like_dom_sf"/>
</dbReference>
<keyword evidence="19" id="KW-1185">Reference proteome</keyword>
<dbReference type="Proteomes" id="UP000008952">
    <property type="component" value="Unassembled WGS sequence"/>
</dbReference>
<dbReference type="EC" id="5.6.2.4" evidence="12"/>
<evidence type="ECO:0000256" key="13">
    <source>
        <dbReference type="ARBA" id="ARBA00034923"/>
    </source>
</evidence>
<dbReference type="PROSITE" id="PS51217">
    <property type="entry name" value="UVRD_HELICASE_CTER"/>
    <property type="match status" value="1"/>
</dbReference>
<evidence type="ECO:0000256" key="9">
    <source>
        <dbReference type="ARBA" id="ARBA00023204"/>
    </source>
</evidence>
<dbReference type="InterPro" id="IPR014017">
    <property type="entry name" value="DNA_helicase_UvrD-like_C"/>
</dbReference>
<dbReference type="Pfam" id="PF12705">
    <property type="entry name" value="PDDEXK_1"/>
    <property type="match status" value="1"/>
</dbReference>
<feature type="domain" description="UvrD-like helicase C-terminal" evidence="17">
    <location>
        <begin position="514"/>
        <end position="792"/>
    </location>
</feature>
<evidence type="ECO:0000256" key="7">
    <source>
        <dbReference type="ARBA" id="ARBA00022840"/>
    </source>
</evidence>
<evidence type="ECO:0000256" key="10">
    <source>
        <dbReference type="ARBA" id="ARBA00023235"/>
    </source>
</evidence>
<organism evidence="18 19">
    <name type="scientific">Bartonella tamiae Th239</name>
    <dbReference type="NCBI Taxonomy" id="1094558"/>
    <lineage>
        <taxon>Bacteria</taxon>
        <taxon>Pseudomonadati</taxon>
        <taxon>Pseudomonadota</taxon>
        <taxon>Alphaproteobacteria</taxon>
        <taxon>Hyphomicrobiales</taxon>
        <taxon>Bartonellaceae</taxon>
        <taxon>Bartonella</taxon>
    </lineage>
</organism>
<dbReference type="PROSITE" id="PS51198">
    <property type="entry name" value="UVRD_HELICASE_ATP_BIND"/>
    <property type="match status" value="1"/>
</dbReference>
<evidence type="ECO:0000256" key="1">
    <source>
        <dbReference type="ARBA" id="ARBA00022722"/>
    </source>
</evidence>
<evidence type="ECO:0000256" key="3">
    <source>
        <dbReference type="ARBA" id="ARBA00022763"/>
    </source>
</evidence>
<dbReference type="GO" id="GO:0005524">
    <property type="term" value="F:ATP binding"/>
    <property type="evidence" value="ECO:0007669"/>
    <property type="project" value="UniProtKB-UniRule"/>
</dbReference>
<dbReference type="GO" id="GO:0000725">
    <property type="term" value="P:recombinational repair"/>
    <property type="evidence" value="ECO:0007669"/>
    <property type="project" value="TreeGrafter"/>
</dbReference>
<dbReference type="NCBIfam" id="TIGR02784">
    <property type="entry name" value="addA_alphas"/>
    <property type="match status" value="1"/>
</dbReference>
<reference evidence="18 19" key="1">
    <citation type="submission" date="2012-03" db="EMBL/GenBank/DDBJ databases">
        <title>The Genome Sequence of Bartonella tamiae Th239.</title>
        <authorList>
            <consortium name="The Broad Institute Genome Sequencing Platform"/>
            <consortium name="The Broad Institute Genome Sequencing Center for Infectious Disease"/>
            <person name="Feldgarden M."/>
            <person name="Kirby J."/>
            <person name="Kosoy M."/>
            <person name="Birtles R."/>
            <person name="Probert W.S."/>
            <person name="Chiaraviglio L."/>
            <person name="Young S.K."/>
            <person name="Zeng Q."/>
            <person name="Gargeya S."/>
            <person name="Fitzgerald M."/>
            <person name="Haas B."/>
            <person name="Abouelleil A."/>
            <person name="Alvarado L."/>
            <person name="Arachchi H.M."/>
            <person name="Berlin A."/>
            <person name="Chapman S.B."/>
            <person name="Gearin G."/>
            <person name="Goldberg J."/>
            <person name="Griggs A."/>
            <person name="Gujja S."/>
            <person name="Hansen M."/>
            <person name="Heiman D."/>
            <person name="Howarth C."/>
            <person name="Larimer J."/>
            <person name="Lui A."/>
            <person name="MacDonald P.J.P."/>
            <person name="McCowen C."/>
            <person name="Montmayeur A."/>
            <person name="Murphy C."/>
            <person name="Neiman D."/>
            <person name="Pearson M."/>
            <person name="Priest M."/>
            <person name="Roberts A."/>
            <person name="Saif S."/>
            <person name="Shea T."/>
            <person name="Sisk P."/>
            <person name="Stolte C."/>
            <person name="Sykes S."/>
            <person name="Wortman J."/>
            <person name="Nusbaum C."/>
            <person name="Birren B."/>
        </authorList>
    </citation>
    <scope>NUCLEOTIDE SEQUENCE [LARGE SCALE GENOMIC DNA]</scope>
    <source>
        <strain evidence="18 19">Th239</strain>
    </source>
</reference>
<keyword evidence="3" id="KW-0227">DNA damage</keyword>
<dbReference type="InterPro" id="IPR038726">
    <property type="entry name" value="PDDEXK_AddAB-type"/>
</dbReference>
<comment type="catalytic activity">
    <reaction evidence="11">
        <text>Couples ATP hydrolysis with the unwinding of duplex DNA by translocating in the 3'-5' direction.</text>
        <dbReference type="EC" id="5.6.2.4"/>
    </reaction>
</comment>
<keyword evidence="1" id="KW-0540">Nuclease</keyword>
<dbReference type="HOGENOM" id="CLU_001114_0_0_5"/>
<evidence type="ECO:0000256" key="12">
    <source>
        <dbReference type="ARBA" id="ARBA00034808"/>
    </source>
</evidence>
<evidence type="ECO:0000259" key="17">
    <source>
        <dbReference type="PROSITE" id="PS51217"/>
    </source>
</evidence>
<evidence type="ECO:0000256" key="14">
    <source>
        <dbReference type="ARBA" id="ARBA00048988"/>
    </source>
</evidence>
<dbReference type="STRING" id="1094558.ME5_00445"/>
<evidence type="ECO:0000259" key="16">
    <source>
        <dbReference type="PROSITE" id="PS51198"/>
    </source>
</evidence>
<comment type="caution">
    <text evidence="18">The sequence shown here is derived from an EMBL/GenBank/DDBJ whole genome shotgun (WGS) entry which is preliminary data.</text>
</comment>
<feature type="binding site" evidence="15">
    <location>
        <begin position="28"/>
        <end position="35"/>
    </location>
    <ligand>
        <name>ATP</name>
        <dbReference type="ChEBI" id="CHEBI:30616"/>
    </ligand>
</feature>
<dbReference type="InterPro" id="IPR027417">
    <property type="entry name" value="P-loop_NTPase"/>
</dbReference>
<keyword evidence="7 15" id="KW-0067">ATP-binding</keyword>
<dbReference type="GO" id="GO:0003677">
    <property type="term" value="F:DNA binding"/>
    <property type="evidence" value="ECO:0007669"/>
    <property type="project" value="UniProtKB-KW"/>
</dbReference>
<accession>J0ZR04</accession>
<dbReference type="InterPro" id="IPR000212">
    <property type="entry name" value="DNA_helicase_UvrD/REP"/>
</dbReference>
<dbReference type="EMBL" id="AIMB01000003">
    <property type="protein sequence ID" value="EJF91113.1"/>
    <property type="molecule type" value="Genomic_DNA"/>
</dbReference>
<evidence type="ECO:0000256" key="11">
    <source>
        <dbReference type="ARBA" id="ARBA00034617"/>
    </source>
</evidence>
<gene>
    <name evidence="18" type="ORF">ME5_00445</name>
</gene>
<dbReference type="GO" id="GO:0043138">
    <property type="term" value="F:3'-5' DNA helicase activity"/>
    <property type="evidence" value="ECO:0007669"/>
    <property type="project" value="UniProtKB-EC"/>
</dbReference>
<keyword evidence="2 15" id="KW-0547">Nucleotide-binding</keyword>
<evidence type="ECO:0000256" key="15">
    <source>
        <dbReference type="PROSITE-ProRule" id="PRU00560"/>
    </source>
</evidence>
<dbReference type="Gene3D" id="3.90.320.10">
    <property type="match status" value="1"/>
</dbReference>
<dbReference type="Gene3D" id="3.30.160.800">
    <property type="match status" value="1"/>
</dbReference>
<keyword evidence="10" id="KW-0413">Isomerase</keyword>
<dbReference type="eggNOG" id="COG1074">
    <property type="taxonomic scope" value="Bacteria"/>
</dbReference>
<dbReference type="PANTHER" id="PTHR11070">
    <property type="entry name" value="UVRD / RECB / PCRA DNA HELICASE FAMILY MEMBER"/>
    <property type="match status" value="1"/>
</dbReference>
<name>J0ZR04_9HYPH</name>
<evidence type="ECO:0000313" key="18">
    <source>
        <dbReference type="EMBL" id="EJF91113.1"/>
    </source>
</evidence>
<protein>
    <recommendedName>
        <fullName evidence="12">DNA 3'-5' helicase</fullName>
        <ecNumber evidence="12">5.6.2.4</ecNumber>
    </recommendedName>
    <alternativeName>
        <fullName evidence="13">DNA 3'-5' helicase II</fullName>
    </alternativeName>
</protein>
<keyword evidence="5 15" id="KW-0347">Helicase</keyword>
<sequence length="1156" mass="131552">MSAFLIPKAARLPQTQAANPQSSVWVSANAGSGKTHVLTERVIRLLLEGTEPQRILCLTYTKAAAAVMQKRIFNTLSGWTALNDSDLKKELQSLEGKIPNAKRLVEARRLFARALETPGGLKIQTIHAFCESLLHQFPLEANIAGHFELIDDLKSKDLFNQARRTVIEKAYLKKDHDLYEAFMLVLKTVGETGLNTLFSEAIANRQDLKSFLTILDQDEGFTLLENRLKDVLSIEDNDQIDEIYQQLRLDAILEKDVIEQYNLYGNSSTGEFMKHISLIEKAKTDEAFVAAVRQAYFTKDNARSIKRLTSKKLCEINPSLQDDILKRQDAVSQHLRKIQSLQLVPLNVAAFRLCAQLLNIYDQLKKAEGLLDFNDLIERTLILLEREGAGQWVHYKLDQGIDHILVDEAQDTSPSQWKIIQLLAQEFFVGKGQRDCDRTLFAVGDEKQSIYSFQGAVPQDFDYNGRLVEKAAASIKHPFEKLKLNYSFRSTQDVLKSVDKVFENPENYKGLSVENIKTVHDAIRLNDNGEVEIWDMFTPDEVQEPEDWRKPVDQLHAPAVKLAEEIANRIKSWLHKGEVLSGKGRLMKASDIMILVRKRDQFVPALSRALKNRAIPVAGADRLQLTHHIAVRDLMALGRFVLQPKDDLSLAAVLKSPLFGLNENDLYLLSQGREASLWQSLKKHASDHMHFNDVYQSFMTYRQLADKMPVFEFFSYVLNKDEGRKKILARLGSEASEILDAFMDYALEIQKKGLPGLQAFLEILEAMEPEIKRELDQNREEVRIMTVHAAKGLEAAVVFLVDSNARIWNTQHEPKLLKMIDKNCPMFLWQPNEKYKTLKGKAFIEGLNEKAQEEYRRLLYVGMTRAEDRLIVCGYHSKQKNINTWHELVAKALVPHSTKIAHPLEGVEAWRFCVEGKPIIQKKLISDKGDDRQFPVLPDYFKTRLAPQIILPKPLTPSKALLEIDDAAAGDETIMMMSPILDVKHNRTSFAIERGNIMHSLLQYLPQCDENMRKTIAQNYVNKVADTWSEQQKQNMINDVFAVIRDPNLQGLFSSFSRAEVSLMGVVKIKGKEYSVSGKIDRLIDEGERITIADFKTGHVPENDEAIAPAYIRQMALYQKLLNAIDPHKTVQSLLIYTNGPKIFKLNTSKIIASIE</sequence>